<keyword evidence="3" id="KW-1185">Reference proteome</keyword>
<evidence type="ECO:0000313" key="2">
    <source>
        <dbReference type="EMBL" id="KAH7568326.1"/>
    </source>
</evidence>
<dbReference type="PANTHER" id="PTHR31672">
    <property type="entry name" value="BNACNNG10540D PROTEIN"/>
    <property type="match status" value="1"/>
</dbReference>
<dbReference type="EMBL" id="JAFEMO010000007">
    <property type="protein sequence ID" value="KAH7568326.1"/>
    <property type="molecule type" value="Genomic_DNA"/>
</dbReference>
<evidence type="ECO:0000313" key="3">
    <source>
        <dbReference type="Proteomes" id="UP000827721"/>
    </source>
</evidence>
<dbReference type="SMART" id="SM00256">
    <property type="entry name" value="FBOX"/>
    <property type="match status" value="1"/>
</dbReference>
<dbReference type="PANTHER" id="PTHR31672:SF13">
    <property type="entry name" value="F-BOX PROTEIN CPR30-LIKE"/>
    <property type="match status" value="1"/>
</dbReference>
<dbReference type="InterPro" id="IPR001810">
    <property type="entry name" value="F-box_dom"/>
</dbReference>
<dbReference type="InterPro" id="IPR050796">
    <property type="entry name" value="SCF_F-box_component"/>
</dbReference>
<comment type="caution">
    <text evidence="2">The sequence shown here is derived from an EMBL/GenBank/DDBJ whole genome shotgun (WGS) entry which is preliminary data.</text>
</comment>
<evidence type="ECO:0000259" key="1">
    <source>
        <dbReference type="PROSITE" id="PS50181"/>
    </source>
</evidence>
<reference evidence="2 3" key="1">
    <citation type="submission" date="2021-02" db="EMBL/GenBank/DDBJ databases">
        <title>Plant Genome Project.</title>
        <authorList>
            <person name="Zhang R.-G."/>
        </authorList>
    </citation>
    <scope>NUCLEOTIDE SEQUENCE [LARGE SCALE GENOMIC DNA]</scope>
    <source>
        <tissue evidence="2">Leaves</tissue>
    </source>
</reference>
<feature type="domain" description="F-box" evidence="1">
    <location>
        <begin position="1"/>
        <end position="44"/>
    </location>
</feature>
<dbReference type="InterPro" id="IPR036047">
    <property type="entry name" value="F-box-like_dom_sf"/>
</dbReference>
<dbReference type="Pfam" id="PF07734">
    <property type="entry name" value="FBA_1"/>
    <property type="match status" value="1"/>
</dbReference>
<dbReference type="Pfam" id="PF00646">
    <property type="entry name" value="F-box"/>
    <property type="match status" value="1"/>
</dbReference>
<name>A0ABQ8HVD2_9ROSI</name>
<proteinExistence type="predicted"/>
<accession>A0ABQ8HVD2</accession>
<dbReference type="SUPFAM" id="SSF81383">
    <property type="entry name" value="F-box domain"/>
    <property type="match status" value="1"/>
</dbReference>
<dbReference type="NCBIfam" id="TIGR01640">
    <property type="entry name" value="F_box_assoc_1"/>
    <property type="match status" value="1"/>
</dbReference>
<dbReference type="PROSITE" id="PS50181">
    <property type="entry name" value="FBOX"/>
    <property type="match status" value="1"/>
</dbReference>
<organism evidence="2 3">
    <name type="scientific">Xanthoceras sorbifolium</name>
    <dbReference type="NCBI Taxonomy" id="99658"/>
    <lineage>
        <taxon>Eukaryota</taxon>
        <taxon>Viridiplantae</taxon>
        <taxon>Streptophyta</taxon>
        <taxon>Embryophyta</taxon>
        <taxon>Tracheophyta</taxon>
        <taxon>Spermatophyta</taxon>
        <taxon>Magnoliopsida</taxon>
        <taxon>eudicotyledons</taxon>
        <taxon>Gunneridae</taxon>
        <taxon>Pentapetalae</taxon>
        <taxon>rosids</taxon>
        <taxon>malvids</taxon>
        <taxon>Sapindales</taxon>
        <taxon>Sapindaceae</taxon>
        <taxon>Xanthoceroideae</taxon>
        <taxon>Xanthoceras</taxon>
    </lineage>
</organism>
<protein>
    <recommendedName>
        <fullName evidence="1">F-box domain-containing protein</fullName>
    </recommendedName>
</protein>
<dbReference type="InterPro" id="IPR006527">
    <property type="entry name" value="F-box-assoc_dom_typ1"/>
</dbReference>
<gene>
    <name evidence="2" type="ORF">JRO89_XS07G0276100</name>
</gene>
<sequence length="365" mass="41778">MFAISLDLIVEILCQLPVKSLLRFRCLSKEFRSMIDDRDFIRRHHNACLQTNSNRRIIARNNEGTTLFSLEFDSTTNVIAAAKILDVPIQNLRFGFPVIGSCHGLLALSPMDHQGHITAVLWNISTIKLRILPRIRGDSGDLFGCFGFGYDLASDDYKLVKIFGNQSSTKVIVYSLRADSWRWIEDLPDYCYFYSFHQQRGTLVAGTLNWMGQMEIESRESRVLIISFDLKSENFRNVPIPDITNTNLGKLGIYDINDLGGCLCLSCIDGCEQVVDIWVMKEYNVKDSRTKLFSFSYLLSNIYVRIVPIVKSLFYSEGGEKVYIILNNSQVIRHDLKKGKDEIVEVEKWPYIFSVTIYVDSLVSL</sequence>
<dbReference type="Proteomes" id="UP000827721">
    <property type="component" value="Unassembled WGS sequence"/>
</dbReference>
<dbReference type="InterPro" id="IPR017451">
    <property type="entry name" value="F-box-assoc_interact_dom"/>
</dbReference>